<dbReference type="EMBL" id="JAUEIF010000006">
    <property type="protein sequence ID" value="MDN0025512.1"/>
    <property type="molecule type" value="Genomic_DNA"/>
</dbReference>
<dbReference type="PANTHER" id="PTHR30329:SF21">
    <property type="entry name" value="LIPOPROTEIN YIAD-RELATED"/>
    <property type="match status" value="1"/>
</dbReference>
<accession>A0AAW7JW02</accession>
<dbReference type="PROSITE" id="PS51257">
    <property type="entry name" value="PROKAR_LIPOPROTEIN"/>
    <property type="match status" value="1"/>
</dbReference>
<dbReference type="PROSITE" id="PS51123">
    <property type="entry name" value="OMPA_2"/>
    <property type="match status" value="1"/>
</dbReference>
<dbReference type="Proteomes" id="UP001167831">
    <property type="component" value="Unassembled WGS sequence"/>
</dbReference>
<dbReference type="PANTHER" id="PTHR30329">
    <property type="entry name" value="STATOR ELEMENT OF FLAGELLAR MOTOR COMPLEX"/>
    <property type="match status" value="1"/>
</dbReference>
<keyword evidence="2 4" id="KW-0472">Membrane</keyword>
<evidence type="ECO:0000256" key="2">
    <source>
        <dbReference type="ARBA" id="ARBA00023136"/>
    </source>
</evidence>
<keyword evidence="8" id="KW-1185">Reference proteome</keyword>
<reference evidence="7" key="1">
    <citation type="submission" date="2023-06" db="EMBL/GenBank/DDBJ databases">
        <authorList>
            <person name="Zeman M."/>
            <person name="Kubasova T."/>
            <person name="Jahodarova E."/>
            <person name="Nykrynova M."/>
            <person name="Rychlik I."/>
        </authorList>
    </citation>
    <scope>NUCLEOTIDE SEQUENCE</scope>
    <source>
        <strain evidence="7">ET15</strain>
        <strain evidence="6">ET37</strain>
    </source>
</reference>
<gene>
    <name evidence="6" type="ORF">QVN81_05555</name>
    <name evidence="7" type="ORF">QVN84_08270</name>
</gene>
<dbReference type="GO" id="GO:0009279">
    <property type="term" value="C:cell outer membrane"/>
    <property type="evidence" value="ECO:0007669"/>
    <property type="project" value="UniProtKB-SubCell"/>
</dbReference>
<dbReference type="Pfam" id="PF13488">
    <property type="entry name" value="Gly-zipper_Omp"/>
    <property type="match status" value="1"/>
</dbReference>
<evidence type="ECO:0000256" key="4">
    <source>
        <dbReference type="PROSITE-ProRule" id="PRU00473"/>
    </source>
</evidence>
<comment type="caution">
    <text evidence="7">The sequence shown here is derived from an EMBL/GenBank/DDBJ whole genome shotgun (WGS) entry which is preliminary data.</text>
</comment>
<dbReference type="Proteomes" id="UP001168478">
    <property type="component" value="Unassembled WGS sequence"/>
</dbReference>
<feature type="domain" description="OmpA-like" evidence="5">
    <location>
        <begin position="95"/>
        <end position="213"/>
    </location>
</feature>
<dbReference type="InterPro" id="IPR006665">
    <property type="entry name" value="OmpA-like"/>
</dbReference>
<dbReference type="EMBL" id="JAUEIE010000004">
    <property type="protein sequence ID" value="MDN0022491.1"/>
    <property type="molecule type" value="Genomic_DNA"/>
</dbReference>
<dbReference type="InterPro" id="IPR036737">
    <property type="entry name" value="OmpA-like_sf"/>
</dbReference>
<reference evidence="7" key="2">
    <citation type="submission" date="2023-08" db="EMBL/GenBank/DDBJ databases">
        <title>Identification and characterization of horizontal gene transfer across gut microbiota members of farm animals based on homology search.</title>
        <authorList>
            <person name="Schwarzerova J."/>
            <person name="Nykrynova M."/>
            <person name="Jureckova K."/>
            <person name="Cejkova D."/>
            <person name="Rychlik I."/>
        </authorList>
    </citation>
    <scope>NUCLEOTIDE SEQUENCE</scope>
    <source>
        <strain evidence="7">ET15</strain>
        <strain evidence="6">ET37</strain>
    </source>
</reference>
<evidence type="ECO:0000256" key="3">
    <source>
        <dbReference type="ARBA" id="ARBA00023237"/>
    </source>
</evidence>
<dbReference type="SUPFAM" id="SSF103088">
    <property type="entry name" value="OmpA-like"/>
    <property type="match status" value="1"/>
</dbReference>
<evidence type="ECO:0000313" key="8">
    <source>
        <dbReference type="Proteomes" id="UP001167831"/>
    </source>
</evidence>
<dbReference type="CDD" id="cd07185">
    <property type="entry name" value="OmpA_C-like"/>
    <property type="match status" value="1"/>
</dbReference>
<dbReference type="RefSeq" id="WP_286685460.1">
    <property type="nucleotide sequence ID" value="NZ_JAUEIE010000004.1"/>
</dbReference>
<dbReference type="InterPro" id="IPR006664">
    <property type="entry name" value="OMP_bac"/>
</dbReference>
<keyword evidence="3" id="KW-0998">Cell outer membrane</keyword>
<evidence type="ECO:0000313" key="6">
    <source>
        <dbReference type="EMBL" id="MDN0022491.1"/>
    </source>
</evidence>
<comment type="subcellular location">
    <subcellularLocation>
        <location evidence="1">Cell outer membrane</location>
    </subcellularLocation>
</comment>
<organism evidence="7 9">
    <name type="scientific">Leyella lascolaii</name>
    <dbReference type="NCBI Taxonomy" id="1776379"/>
    <lineage>
        <taxon>Bacteria</taxon>
        <taxon>Pseudomonadati</taxon>
        <taxon>Bacteroidota</taxon>
        <taxon>Bacteroidia</taxon>
        <taxon>Bacteroidales</taxon>
        <taxon>Prevotellaceae</taxon>
        <taxon>Leyella</taxon>
    </lineage>
</organism>
<evidence type="ECO:0000313" key="7">
    <source>
        <dbReference type="EMBL" id="MDN0025512.1"/>
    </source>
</evidence>
<dbReference type="InterPro" id="IPR050330">
    <property type="entry name" value="Bact_OuterMem_StrucFunc"/>
</dbReference>
<dbReference type="Gene3D" id="3.30.1330.60">
    <property type="entry name" value="OmpA-like domain"/>
    <property type="match status" value="1"/>
</dbReference>
<name>A0AAW7JW02_9BACT</name>
<dbReference type="AlphaFoldDB" id="A0AAW7JW02"/>
<dbReference type="PRINTS" id="PR01021">
    <property type="entry name" value="OMPADOMAIN"/>
</dbReference>
<protein>
    <submittedName>
        <fullName evidence="7">OmpA family protein</fullName>
    </submittedName>
</protein>
<dbReference type="InterPro" id="IPR039567">
    <property type="entry name" value="Gly-zipper"/>
</dbReference>
<evidence type="ECO:0000313" key="9">
    <source>
        <dbReference type="Proteomes" id="UP001168478"/>
    </source>
</evidence>
<dbReference type="Pfam" id="PF00691">
    <property type="entry name" value="OmpA"/>
    <property type="match status" value="1"/>
</dbReference>
<evidence type="ECO:0000259" key="5">
    <source>
        <dbReference type="PROSITE" id="PS51123"/>
    </source>
</evidence>
<sequence>MKKIRIMTLTMCLLAIIGCQTKQGTGALIGTGGGAALGAIIGKIAGNTAVGAAIGGAVGAGAGALIGRHMDKVAEEAAAQVENAKVEEVTDANGLKAVKVTFDSGILFATNKADLNATSKNELAKFSTVLKNNADCHIDIYGHTDSTGNDGINIPLSNSRAKSVADYLKSCGVSNSQFQQITGKGSSEPVADNGTASGRQQNRRVEIYMYASQAMIDAANAGTLK</sequence>
<evidence type="ECO:0000256" key="1">
    <source>
        <dbReference type="ARBA" id="ARBA00004442"/>
    </source>
</evidence>
<proteinExistence type="predicted"/>